<keyword evidence="1" id="KW-1277">Toxin-antitoxin system</keyword>
<proteinExistence type="predicted"/>
<evidence type="ECO:0008006" key="4">
    <source>
        <dbReference type="Google" id="ProtNLM"/>
    </source>
</evidence>
<evidence type="ECO:0000313" key="3">
    <source>
        <dbReference type="Proteomes" id="UP000248724"/>
    </source>
</evidence>
<dbReference type="Pfam" id="PF05016">
    <property type="entry name" value="ParE_toxin"/>
    <property type="match status" value="1"/>
</dbReference>
<sequence>MRLSWSEHALGDLEGIAERAPRAARHVFDDVVWLVSNPFPGMYRRVQGRSKDHILVVSPYVVIYRVDGDNLTVLRVLDSRRHRTPW</sequence>
<comment type="caution">
    <text evidence="2">The sequence shown here is derived from an EMBL/GenBank/DDBJ whole genome shotgun (WGS) entry which is preliminary data.</text>
</comment>
<name>A0A2W5Z7B8_9BACT</name>
<protein>
    <recommendedName>
        <fullName evidence="4">Type II toxin-antitoxin system RelE/ParE family toxin</fullName>
    </recommendedName>
</protein>
<dbReference type="EMBL" id="QHBU01000252">
    <property type="protein sequence ID" value="PZR78646.1"/>
    <property type="molecule type" value="Genomic_DNA"/>
</dbReference>
<dbReference type="InterPro" id="IPR035093">
    <property type="entry name" value="RelE/ParE_toxin_dom_sf"/>
</dbReference>
<reference evidence="2 3" key="1">
    <citation type="journal article" date="2017" name="Nature">
        <title>Atmospheric trace gases support primary production in Antarctic desert surface soil.</title>
        <authorList>
            <person name="Ji M."/>
            <person name="Greening C."/>
            <person name="Vanwonterghem I."/>
            <person name="Carere C.R."/>
            <person name="Bay S.K."/>
            <person name="Steen J.A."/>
            <person name="Montgomery K."/>
            <person name="Lines T."/>
            <person name="Beardall J."/>
            <person name="van Dorst J."/>
            <person name="Snape I."/>
            <person name="Stott M.B."/>
            <person name="Hugenholtz P."/>
            <person name="Ferrari B.C."/>
        </authorList>
    </citation>
    <scope>NUCLEOTIDE SEQUENCE [LARGE SCALE GENOMIC DNA]</scope>
    <source>
        <strain evidence="2">RRmetagenome_bin12</strain>
    </source>
</reference>
<dbReference type="InterPro" id="IPR007712">
    <property type="entry name" value="RelE/ParE_toxin"/>
</dbReference>
<organism evidence="2 3">
    <name type="scientific">Candidatus Aeolococcus gillhamiae</name>
    <dbReference type="NCBI Taxonomy" id="3127015"/>
    <lineage>
        <taxon>Bacteria</taxon>
        <taxon>Bacillati</taxon>
        <taxon>Candidatus Dormiibacterota</taxon>
        <taxon>Candidatus Dormibacteria</taxon>
        <taxon>Candidatus Aeolococcales</taxon>
        <taxon>Candidatus Aeolococcaceae</taxon>
        <taxon>Candidatus Aeolococcus</taxon>
    </lineage>
</organism>
<dbReference type="Gene3D" id="3.30.2310.20">
    <property type="entry name" value="RelE-like"/>
    <property type="match status" value="1"/>
</dbReference>
<dbReference type="AlphaFoldDB" id="A0A2W5Z7B8"/>
<dbReference type="SUPFAM" id="SSF143011">
    <property type="entry name" value="RelE-like"/>
    <property type="match status" value="1"/>
</dbReference>
<evidence type="ECO:0000256" key="1">
    <source>
        <dbReference type="ARBA" id="ARBA00022649"/>
    </source>
</evidence>
<evidence type="ECO:0000313" key="2">
    <source>
        <dbReference type="EMBL" id="PZR78646.1"/>
    </source>
</evidence>
<gene>
    <name evidence="2" type="ORF">DLM65_12355</name>
</gene>
<dbReference type="Proteomes" id="UP000248724">
    <property type="component" value="Unassembled WGS sequence"/>
</dbReference>
<accession>A0A2W5Z7B8</accession>